<dbReference type="Gene3D" id="3.30.160.20">
    <property type="match status" value="1"/>
</dbReference>
<dbReference type="PANTHER" id="PTHR47814">
    <property type="entry name" value="PEPTIDYL-TRNA HYDROLASE ARFB"/>
    <property type="match status" value="1"/>
</dbReference>
<evidence type="ECO:0000259" key="2">
    <source>
        <dbReference type="PROSITE" id="PS00745"/>
    </source>
</evidence>
<evidence type="ECO:0000313" key="3">
    <source>
        <dbReference type="EMBL" id="SVD00390.1"/>
    </source>
</evidence>
<dbReference type="GO" id="GO:0072344">
    <property type="term" value="P:rescue of stalled ribosome"/>
    <property type="evidence" value="ECO:0007669"/>
    <property type="project" value="TreeGrafter"/>
</dbReference>
<dbReference type="InterPro" id="IPR000352">
    <property type="entry name" value="Pep_chain_release_fac_I"/>
</dbReference>
<dbReference type="Pfam" id="PF00472">
    <property type="entry name" value="RF-1"/>
    <property type="match status" value="1"/>
</dbReference>
<feature type="region of interest" description="Disordered" evidence="1">
    <location>
        <begin position="105"/>
        <end position="143"/>
    </location>
</feature>
<name>A0A382RSH3_9ZZZZ</name>
<evidence type="ECO:0000256" key="1">
    <source>
        <dbReference type="SAM" id="MobiDB-lite"/>
    </source>
</evidence>
<accession>A0A382RSH3</accession>
<dbReference type="AlphaFoldDB" id="A0A382RSH3"/>
<feature type="compositionally biased region" description="Basic residues" evidence="1">
    <location>
        <begin position="122"/>
        <end position="136"/>
    </location>
</feature>
<reference evidence="3" key="1">
    <citation type="submission" date="2018-05" db="EMBL/GenBank/DDBJ databases">
        <authorList>
            <person name="Lanie J.A."/>
            <person name="Ng W.-L."/>
            <person name="Kazmierczak K.M."/>
            <person name="Andrzejewski T.M."/>
            <person name="Davidsen T.M."/>
            <person name="Wayne K.J."/>
            <person name="Tettelin H."/>
            <person name="Glass J.I."/>
            <person name="Rusch D."/>
            <person name="Podicherti R."/>
            <person name="Tsui H.-C.T."/>
            <person name="Winkler M.E."/>
        </authorList>
    </citation>
    <scope>NUCLEOTIDE SEQUENCE</scope>
</reference>
<dbReference type="GO" id="GO:0043022">
    <property type="term" value="F:ribosome binding"/>
    <property type="evidence" value="ECO:0007669"/>
    <property type="project" value="TreeGrafter"/>
</dbReference>
<sequence>MNVITINKDIIIPYSEIKFEFFRSSGPGGQHVNKVETGVRLRFDLTGSVHLPGYMKKRLLLIHRRKINQGSELLVESTLYKSQHRNKLEVIDKFTELLIQASKKEKKRIKTTHTRSSIEKRLFKKKKRSNIKKLRKKPDQDDS</sequence>
<dbReference type="SUPFAM" id="SSF110916">
    <property type="entry name" value="Peptidyl-tRNA hydrolase domain-like"/>
    <property type="match status" value="1"/>
</dbReference>
<dbReference type="PROSITE" id="PS00745">
    <property type="entry name" value="RF_PROK_I"/>
    <property type="match status" value="1"/>
</dbReference>
<proteinExistence type="predicted"/>
<organism evidence="3">
    <name type="scientific">marine metagenome</name>
    <dbReference type="NCBI Taxonomy" id="408172"/>
    <lineage>
        <taxon>unclassified sequences</taxon>
        <taxon>metagenomes</taxon>
        <taxon>ecological metagenomes</taxon>
    </lineage>
</organism>
<dbReference type="GO" id="GO:0004045">
    <property type="term" value="F:peptidyl-tRNA hydrolase activity"/>
    <property type="evidence" value="ECO:0007669"/>
    <property type="project" value="TreeGrafter"/>
</dbReference>
<dbReference type="PANTHER" id="PTHR47814:SF1">
    <property type="entry name" value="PEPTIDYL-TRNA HYDROLASE ARFB"/>
    <property type="match status" value="1"/>
</dbReference>
<dbReference type="GO" id="GO:0003747">
    <property type="term" value="F:translation release factor activity"/>
    <property type="evidence" value="ECO:0007669"/>
    <property type="project" value="InterPro"/>
</dbReference>
<dbReference type="EMBL" id="UINC01123725">
    <property type="protein sequence ID" value="SVD00390.1"/>
    <property type="molecule type" value="Genomic_DNA"/>
</dbReference>
<feature type="domain" description="Prokaryotic-type class I peptide chain release factors" evidence="2">
    <location>
        <begin position="23"/>
        <end position="39"/>
    </location>
</feature>
<gene>
    <name evidence="3" type="ORF">METZ01_LOCUS353244</name>
</gene>
<dbReference type="NCBIfam" id="NF006718">
    <property type="entry name" value="PRK09256.1"/>
    <property type="match status" value="1"/>
</dbReference>
<protein>
    <recommendedName>
        <fullName evidence="2">Prokaryotic-type class I peptide chain release factors domain-containing protein</fullName>
    </recommendedName>
</protein>